<dbReference type="PANTHER" id="PTHR41913">
    <property type="entry name" value="DUF1684 DOMAIN-CONTAINING PROTEIN"/>
    <property type="match status" value="1"/>
</dbReference>
<organism evidence="1 2">
    <name type="scientific">Plantimonas leprariae</name>
    <dbReference type="NCBI Taxonomy" id="2615207"/>
    <lineage>
        <taxon>Bacteria</taxon>
        <taxon>Pseudomonadati</taxon>
        <taxon>Pseudomonadota</taxon>
        <taxon>Alphaproteobacteria</taxon>
        <taxon>Hyphomicrobiales</taxon>
        <taxon>Aurantimonadaceae</taxon>
        <taxon>Plantimonas</taxon>
    </lineage>
</organism>
<comment type="caution">
    <text evidence="1">The sequence shown here is derived from an EMBL/GenBank/DDBJ whole genome shotgun (WGS) entry which is preliminary data.</text>
</comment>
<evidence type="ECO:0000313" key="2">
    <source>
        <dbReference type="Proteomes" id="UP000432089"/>
    </source>
</evidence>
<gene>
    <name evidence="1" type="ORF">F6X38_21420</name>
</gene>
<dbReference type="InterPro" id="IPR012467">
    <property type="entry name" value="DUF1684"/>
</dbReference>
<protein>
    <submittedName>
        <fullName evidence="1">DUF1684 domain-containing protein</fullName>
    </submittedName>
</protein>
<evidence type="ECO:0000313" key="1">
    <source>
        <dbReference type="EMBL" id="KAB0676452.1"/>
    </source>
</evidence>
<dbReference type="RefSeq" id="WP_150973439.1">
    <property type="nucleotide sequence ID" value="NZ_VZDO01000023.1"/>
</dbReference>
<dbReference type="PANTHER" id="PTHR41913:SF1">
    <property type="entry name" value="DUF1684 DOMAIN-CONTAINING PROTEIN"/>
    <property type="match status" value="1"/>
</dbReference>
<dbReference type="EMBL" id="VZDO01000023">
    <property type="protein sequence ID" value="KAB0676452.1"/>
    <property type="molecule type" value="Genomic_DNA"/>
</dbReference>
<dbReference type="Proteomes" id="UP000432089">
    <property type="component" value="Unassembled WGS sequence"/>
</dbReference>
<name>A0A7V7PKY0_9HYPH</name>
<reference evidence="1 2" key="1">
    <citation type="submission" date="2019-09" db="EMBL/GenBank/DDBJ databases">
        <title>YIM 132180 draft genome.</title>
        <authorList>
            <person name="Zhang K."/>
        </authorList>
    </citation>
    <scope>NUCLEOTIDE SEQUENCE [LARGE SCALE GENOMIC DNA]</scope>
    <source>
        <strain evidence="1 2">YIM 132180</strain>
    </source>
</reference>
<proteinExistence type="predicted"/>
<keyword evidence="2" id="KW-1185">Reference proteome</keyword>
<dbReference type="Pfam" id="PF07920">
    <property type="entry name" value="DUF1684"/>
    <property type="match status" value="1"/>
</dbReference>
<sequence length="261" mass="28602">MTDTVHDFENWKIRRREALTAPDGWLNIIGRYPLQDGVASLGSAGDNDIVLPAGPAHVGRLEQTSADRVAFVPAGGGERLTLALSKTKPPRFTAGDLLLEVTTLNGENALRVRHTASQAPGRLAALDYFPFDPSWRIVAEWRAFETPRQLTIDTSKAIRTEVAATHRATFERDGRHFELLATHGTPQAPQFVIRDGTAGTETYPAARFMFGEDVTADTVVLDFNRAINPPCAFTDFAVCPLPPPQNILPIRIEAGEKKPSH</sequence>
<dbReference type="AlphaFoldDB" id="A0A7V7PKY0"/>
<accession>A0A7V7PKY0</accession>